<evidence type="ECO:0000313" key="1">
    <source>
        <dbReference type="EMBL" id="KKM60010.1"/>
    </source>
</evidence>
<reference evidence="1" key="1">
    <citation type="journal article" date="2015" name="Nature">
        <title>Complex archaea that bridge the gap between prokaryotes and eukaryotes.</title>
        <authorList>
            <person name="Spang A."/>
            <person name="Saw J.H."/>
            <person name="Jorgensen S.L."/>
            <person name="Zaremba-Niedzwiedzka K."/>
            <person name="Martijn J."/>
            <person name="Lind A.E."/>
            <person name="van Eijk R."/>
            <person name="Schleper C."/>
            <person name="Guy L."/>
            <person name="Ettema T.J."/>
        </authorList>
    </citation>
    <scope>NUCLEOTIDE SEQUENCE</scope>
</reference>
<dbReference type="EMBL" id="LAZR01011758">
    <property type="protein sequence ID" value="KKM60010.1"/>
    <property type="molecule type" value="Genomic_DNA"/>
</dbReference>
<sequence>MKETPIIMSGNHPLKVIDGIKTQTRRVIKPQPDLGLDEFERYSNIEVGKYYPTVIDKNGDEQPGEEIFGAYTDDGEWGWKCPYGQVGDRLWVRETTWRGQLGVKPIYDADLTDSQRADLWDDGWRKHPSIFLPRRASRITLEITEVRVERVQDISETDCEREGTPMVAPRPSGVDRNDFHVLWDSLNAKRGYGWEVNPWVWVISFKVV</sequence>
<comment type="caution">
    <text evidence="1">The sequence shown here is derived from an EMBL/GenBank/DDBJ whole genome shotgun (WGS) entry which is preliminary data.</text>
</comment>
<protein>
    <submittedName>
        <fullName evidence="1">Uncharacterized protein</fullName>
    </submittedName>
</protein>
<gene>
    <name evidence="1" type="ORF">LCGC14_1546180</name>
</gene>
<dbReference type="AlphaFoldDB" id="A0A0F9L7R8"/>
<accession>A0A0F9L7R8</accession>
<proteinExistence type="predicted"/>
<organism evidence="1">
    <name type="scientific">marine sediment metagenome</name>
    <dbReference type="NCBI Taxonomy" id="412755"/>
    <lineage>
        <taxon>unclassified sequences</taxon>
        <taxon>metagenomes</taxon>
        <taxon>ecological metagenomes</taxon>
    </lineage>
</organism>
<name>A0A0F9L7R8_9ZZZZ</name>